<feature type="region of interest" description="Disordered" evidence="1">
    <location>
        <begin position="1780"/>
        <end position="1816"/>
    </location>
</feature>
<feature type="compositionally biased region" description="Basic and acidic residues" evidence="1">
    <location>
        <begin position="209"/>
        <end position="218"/>
    </location>
</feature>
<feature type="compositionally biased region" description="Polar residues" evidence="1">
    <location>
        <begin position="159"/>
        <end position="181"/>
    </location>
</feature>
<evidence type="ECO:0000259" key="2">
    <source>
        <dbReference type="PROSITE" id="PS50915"/>
    </source>
</evidence>
<dbReference type="RefSeq" id="XP_042593409.1">
    <property type="nucleotide sequence ID" value="XM_042737475.1"/>
</dbReference>
<feature type="compositionally biased region" description="Low complexity" evidence="1">
    <location>
        <begin position="1406"/>
        <end position="1416"/>
    </location>
</feature>
<feature type="compositionally biased region" description="Basic and acidic residues" evidence="1">
    <location>
        <begin position="504"/>
        <end position="522"/>
    </location>
</feature>
<feature type="compositionally biased region" description="Polar residues" evidence="1">
    <location>
        <begin position="1682"/>
        <end position="1709"/>
    </location>
</feature>
<dbReference type="PANTHER" id="PTHR11818:SF2">
    <property type="entry name" value="BETA_GAMMA CRYSTALLIN DOMAIN-CONTAINING PROTEIN 1"/>
    <property type="match status" value="1"/>
</dbReference>
<feature type="domain" description="Beta/gamma crystallin 'Greek key'" evidence="2">
    <location>
        <begin position="2112"/>
        <end position="2149"/>
    </location>
</feature>
<dbReference type="OrthoDB" id="9895617at2759"/>
<feature type="compositionally biased region" description="Basic and acidic residues" evidence="1">
    <location>
        <begin position="1798"/>
        <end position="1814"/>
    </location>
</feature>
<feature type="compositionally biased region" description="Low complexity" evidence="1">
    <location>
        <begin position="1242"/>
        <end position="1257"/>
    </location>
</feature>
<feature type="domain" description="Beta/gamma crystallin 'Greek key'" evidence="2">
    <location>
        <begin position="2381"/>
        <end position="2421"/>
    </location>
</feature>
<feature type="compositionally biased region" description="Polar residues" evidence="1">
    <location>
        <begin position="1164"/>
        <end position="1179"/>
    </location>
</feature>
<feature type="domain" description="Beta/gamma crystallin 'Greek key'" evidence="2">
    <location>
        <begin position="1924"/>
        <end position="1963"/>
    </location>
</feature>
<dbReference type="SMART" id="SM00458">
    <property type="entry name" value="RICIN"/>
    <property type="match status" value="1"/>
</dbReference>
<dbReference type="Pfam" id="PF00030">
    <property type="entry name" value="Crystall"/>
    <property type="match status" value="6"/>
</dbReference>
<feature type="compositionally biased region" description="Gly residues" evidence="1">
    <location>
        <begin position="92"/>
        <end position="102"/>
    </location>
</feature>
<feature type="region of interest" description="Disordered" evidence="1">
    <location>
        <begin position="968"/>
        <end position="1421"/>
    </location>
</feature>
<feature type="compositionally biased region" description="Polar residues" evidence="1">
    <location>
        <begin position="891"/>
        <end position="904"/>
    </location>
</feature>
<feature type="compositionally biased region" description="Basic and acidic residues" evidence="1">
    <location>
        <begin position="414"/>
        <end position="430"/>
    </location>
</feature>
<dbReference type="PROSITE" id="PS50915">
    <property type="entry name" value="CRYSTALLIN_BETA_GAMMA"/>
    <property type="match status" value="8"/>
</dbReference>
<dbReference type="Proteomes" id="UP001155660">
    <property type="component" value="Chromosome A4"/>
</dbReference>
<feature type="compositionally biased region" description="Low complexity" evidence="1">
    <location>
        <begin position="1137"/>
        <end position="1153"/>
    </location>
</feature>
<feature type="compositionally biased region" description="Polar residues" evidence="1">
    <location>
        <begin position="363"/>
        <end position="373"/>
    </location>
</feature>
<dbReference type="SMR" id="A0A9R0ACB6"/>
<protein>
    <submittedName>
        <fullName evidence="3">Serine-rich adhesin for platelets-like</fullName>
    </submittedName>
</protein>
<feature type="domain" description="Beta/gamma crystallin 'Greek key'" evidence="2">
    <location>
        <begin position="1964"/>
        <end position="2011"/>
    </location>
</feature>
<proteinExistence type="predicted"/>
<feature type="compositionally biased region" description="Low complexity" evidence="1">
    <location>
        <begin position="1031"/>
        <end position="1051"/>
    </location>
</feature>
<gene>
    <name evidence="3" type="primary">LOC109113056</name>
</gene>
<feature type="compositionally biased region" description="Basic and acidic residues" evidence="1">
    <location>
        <begin position="616"/>
        <end position="639"/>
    </location>
</feature>
<feature type="compositionally biased region" description="Polar residues" evidence="1">
    <location>
        <begin position="1112"/>
        <end position="1130"/>
    </location>
</feature>
<feature type="region of interest" description="Disordered" evidence="1">
    <location>
        <begin position="1"/>
        <end position="218"/>
    </location>
</feature>
<feature type="compositionally biased region" description="Polar residues" evidence="1">
    <location>
        <begin position="814"/>
        <end position="852"/>
    </location>
</feature>
<name>A0A9R0ACB6_CYPCA</name>
<dbReference type="KEGG" id="ccar:109113056"/>
<feature type="region of interest" description="Disordered" evidence="1">
    <location>
        <begin position="1546"/>
        <end position="1579"/>
    </location>
</feature>
<feature type="compositionally biased region" description="Polar residues" evidence="1">
    <location>
        <begin position="1373"/>
        <end position="1383"/>
    </location>
</feature>
<evidence type="ECO:0000313" key="3">
    <source>
        <dbReference type="RefSeq" id="XP_042593409.1"/>
    </source>
</evidence>
<feature type="compositionally biased region" description="Polar residues" evidence="1">
    <location>
        <begin position="1624"/>
        <end position="1633"/>
    </location>
</feature>
<feature type="compositionally biased region" description="Basic residues" evidence="1">
    <location>
        <begin position="141"/>
        <end position="150"/>
    </location>
</feature>
<feature type="compositionally biased region" description="Polar residues" evidence="1">
    <location>
        <begin position="755"/>
        <end position="774"/>
    </location>
</feature>
<feature type="region of interest" description="Disordered" evidence="1">
    <location>
        <begin position="357"/>
        <end position="949"/>
    </location>
</feature>
<feature type="domain" description="Beta/gamma crystallin 'Greek key'" evidence="2">
    <location>
        <begin position="2150"/>
        <end position="2192"/>
    </location>
</feature>
<feature type="compositionally biased region" description="Basic and acidic residues" evidence="1">
    <location>
        <begin position="1186"/>
        <end position="1208"/>
    </location>
</feature>
<feature type="compositionally biased region" description="Polar residues" evidence="1">
    <location>
        <begin position="1"/>
        <end position="14"/>
    </location>
</feature>
<feature type="compositionally biased region" description="Basic and acidic residues" evidence="1">
    <location>
        <begin position="668"/>
        <end position="697"/>
    </location>
</feature>
<dbReference type="GeneID" id="109113056"/>
<dbReference type="InterPro" id="IPR001064">
    <property type="entry name" value="Beta/gamma_crystallin"/>
</dbReference>
<dbReference type="PANTHER" id="PTHR11818">
    <property type="entry name" value="BETA/GAMMA CRYSTALLIN"/>
    <property type="match status" value="1"/>
</dbReference>
<accession>A0A9R0ACB6</accession>
<feature type="domain" description="Beta/gamma crystallin 'Greek key'" evidence="2">
    <location>
        <begin position="2058"/>
        <end position="2100"/>
    </location>
</feature>
<dbReference type="SMART" id="SM00247">
    <property type="entry name" value="XTALbg"/>
    <property type="match status" value="6"/>
</dbReference>
<feature type="compositionally biased region" description="Polar residues" evidence="1">
    <location>
        <begin position="1786"/>
        <end position="1795"/>
    </location>
</feature>
<organism evidence="3">
    <name type="scientific">Cyprinus carpio</name>
    <name type="common">Common carp</name>
    <dbReference type="NCBI Taxonomy" id="7962"/>
    <lineage>
        <taxon>Eukaryota</taxon>
        <taxon>Metazoa</taxon>
        <taxon>Chordata</taxon>
        <taxon>Craniata</taxon>
        <taxon>Vertebrata</taxon>
        <taxon>Euteleostomi</taxon>
        <taxon>Actinopterygii</taxon>
        <taxon>Neopterygii</taxon>
        <taxon>Teleostei</taxon>
        <taxon>Ostariophysi</taxon>
        <taxon>Cypriniformes</taxon>
        <taxon>Cyprinidae</taxon>
        <taxon>Cyprininae</taxon>
        <taxon>Cyprinus</taxon>
    </lineage>
</organism>
<feature type="domain" description="Beta/gamma crystallin 'Greek key'" evidence="2">
    <location>
        <begin position="2241"/>
        <end position="2284"/>
    </location>
</feature>
<reference evidence="3" key="1">
    <citation type="submission" date="2025-08" db="UniProtKB">
        <authorList>
            <consortium name="RefSeq"/>
        </authorList>
    </citation>
    <scope>IDENTIFICATION</scope>
    <source>
        <tissue evidence="3">Muscle</tissue>
    </source>
</reference>
<dbReference type="InterPro" id="IPR050252">
    <property type="entry name" value="Beta/Gamma-Crystallin"/>
</dbReference>
<feature type="compositionally biased region" description="Polar residues" evidence="1">
    <location>
        <begin position="1068"/>
        <end position="1082"/>
    </location>
</feature>
<feature type="compositionally biased region" description="Polar residues" evidence="1">
    <location>
        <begin position="1279"/>
        <end position="1290"/>
    </location>
</feature>
<feature type="compositionally biased region" description="Basic and acidic residues" evidence="1">
    <location>
        <begin position="784"/>
        <end position="813"/>
    </location>
</feature>
<feature type="compositionally biased region" description="Basic and acidic residues" evidence="1">
    <location>
        <begin position="1096"/>
        <end position="1111"/>
    </location>
</feature>
<dbReference type="InterPro" id="IPR000772">
    <property type="entry name" value="Ricin_B_lectin"/>
</dbReference>
<feature type="compositionally biased region" description="Low complexity" evidence="1">
    <location>
        <begin position="976"/>
        <end position="996"/>
    </location>
</feature>
<feature type="compositionally biased region" description="Low complexity" evidence="1">
    <location>
        <begin position="700"/>
        <end position="710"/>
    </location>
</feature>
<feature type="compositionally biased region" description="Polar residues" evidence="1">
    <location>
        <begin position="1724"/>
        <end position="1754"/>
    </location>
</feature>
<feature type="domain" description="Beta/gamma crystallin 'Greek key'" evidence="2">
    <location>
        <begin position="2422"/>
        <end position="2463"/>
    </location>
</feature>
<feature type="region of interest" description="Disordered" evidence="1">
    <location>
        <begin position="1606"/>
        <end position="1759"/>
    </location>
</feature>
<feature type="compositionally biased region" description="Basic and acidic residues" evidence="1">
    <location>
        <begin position="571"/>
        <end position="597"/>
    </location>
</feature>
<feature type="compositionally biased region" description="Basic and acidic residues" evidence="1">
    <location>
        <begin position="715"/>
        <end position="730"/>
    </location>
</feature>
<feature type="compositionally biased region" description="Polar residues" evidence="1">
    <location>
        <begin position="731"/>
        <end position="748"/>
    </location>
</feature>
<feature type="compositionally biased region" description="Acidic residues" evidence="1">
    <location>
        <begin position="1559"/>
        <end position="1573"/>
    </location>
</feature>
<feature type="compositionally biased region" description="Basic and acidic residues" evidence="1">
    <location>
        <begin position="919"/>
        <end position="931"/>
    </location>
</feature>
<evidence type="ECO:0000256" key="1">
    <source>
        <dbReference type="SAM" id="MobiDB-lite"/>
    </source>
</evidence>
<dbReference type="Pfam" id="PF00652">
    <property type="entry name" value="Ricin_B_lectin"/>
    <property type="match status" value="1"/>
</dbReference>
<feature type="compositionally biased region" description="Polar residues" evidence="1">
    <location>
        <begin position="860"/>
        <end position="871"/>
    </location>
</feature>
<feature type="compositionally biased region" description="Low complexity" evidence="1">
    <location>
        <begin position="1610"/>
        <end position="1623"/>
    </location>
</feature>
<sequence>MALWSVNPSEQAESPQEHSPGVLSRIGSWLSWGWGRDDPTSQTQQEEAPEEDHGETSQPAGADETDSPALGESVPAETSPSLDRNAKHLRLGRGGGDGTGGRSKGHAKHQVGQTSETCKKNKRSQSFERRTTPELFDQMGRRRSGRRRRSSYGDEGGAQTKSPTNPQPESSATTSLTSSPRTACADSAFEEAANSLPEASGAEEPNSGSHEDVVREECLEASLSEDLVELVYSDMDEQRVVRLTESAESKRRSIKVSHSEVVFAKKVVVTSEDQNEDQNVTFKDTTDTKRLRSDERARLPENRVDGTNVKSSLQKARIADKISLFERGATSAVSSSTNLLRLDISPARNVASRLKDFTEHAGTRSSSAPPNQTVKERAKNFSAGQRGEEKLTLPSGRTSNEGHSKTTEISCSGHFEKFTAKTDTSGEPKGKSKPHLNIDQTDSKSYKATPALSESISSNDGNKEADSLPTVSSLTDKALQVKSPNRTGTRSKKRRGKDALCPTKPERGEDKQEDKDNKDKPLVDAGDIVKTTEQSTSDKERPNSAGEVTSKKPTVPPKLEKAAEIMQSTKKKFDSKNADTKVPTELKSKDEKERENSGDFEAQIVAVASDTHPSPSRKDSSNKEKIRTDIDSKMEEKQKNSKKKQCSEGEQEDEQRNRDLIVNLLLGESRKPDPSVTKEEKPPTPEDLKEARSKDSSEPANSSTAASRNNAMRHRASERDMLVLPEKVENTPENSPKSAQRLSKMNQKSQEKDCLTSQNQKNILVTEITDQLKTTETHKHRKEIKTSKPTEQKVEGKSKPDKSKDTSTVRQEDTTIMATSQGKETQTTEKNSSAELSDQTKENTTFTSKTPATPNPALVQDQNDQMDTIISPQIALTEGGGPKIDGPPPRSQSESSEGQKTQRVSSKRDLQQQQQKPSTETKKGGTKETKSKITSTKITSIMNGDIHSVETEDQFSYRLMRSGEEILENTLPEIPSNNENLSLSSFSSEATEASTEQSGQVSEKFTAKPASTDDTAFILPASSDNNNTTLSNPANKKTTNAKTTPPAASPNEKTYTLPASTKEKTTFPLATTTETISASLGSSDDKNKPPPASINEKYKTSSESVNKRTPIEKTTSPQASTNEKTSTLPPSTKEKTTPLPATTTGTTSASLGSSDDKNKPPPTSNNEVISSLPASTNAKKTPPSDSVDRMTTDEKDTYLLASTEEKVARSPASSNKKKKPPPASTNETISALPGSANEKTTHSASSTVGSTSASLSSGDDKTTPAKSPTKENAAPPPASTTETISASLGSSDEKNKPPAASTNPPVSIDITPKNEWTTPLPVSSSFPKTSINEENITPLSSAKEKIISPPDYGSVKTKPSPEKPSALDVSAKQKISSSKSTDPSTRKKQFVLKPFILPEIPNTRGSSSQSKDSPSSWLDVDHQRPIRKKLLISEPKLSSSVSETNLLDTSGEFDPDDFVANVKRLAMPFNLPQRKHNKHRLQTPPFAMPAIKEDRFEKPFDPEEFQHGLRRRREFTLDLATSSISKSQATIVKEVDTKPKRQSILTRSLIFQRARTESEKEEGEKEEGSDENTTEPLKAMSRLERCSIVSILRSPNKARRMEFLSPTECPSDGLLSPSDGSGSTAPPQSQLAPTTEPPKLVPVEETLAKNDSRGTRSGSQVILKPNKDTGPAVTPDLKTTSRDPTVTLSTDTNAPSRPSGTQISSQFVQKPTKDDGPTLEPDLKTNSTDPPATMITDNTVPPPSCTQSGSQVVQKPTKHDGLVLKTTSIDPTVNISIDANIPFSPSGAQTSSQFVSKPMKDDGPTLQPDLKRTSLDPPVTMLTDIKAPPTSSYTQSGSQNVLKPIKDDGPAQPSNIIDPLVARESASMPGLVDLNKAVDVADGKIPEDIIPPAPVVAAAQIPQAKPQRELLNIPAARGIHRRPGKIVIFERHQFSGQSFEFYRDQPDATHMQLSGVISIKVVRGCWILYEKPGFEGRCIALEEEGVIELPNQWAEEGEKTSVVIGSIRLAIRDYTPPRIQLFTEPAGRGRSSEYVDNIEEVGSFSHPQNTGSIKVHSGLWLVYSDPGFQGLLAVLEAGEYPFPEAWGFPSPAVGSMRPLRMGALKVEKSNAVKAVLYEKAGLEGRCVEVQGDVTENPGLDGVESLKILGGLWVGYDGEGFEGQQFVLEEGEYLDWTDWGGTGEKLLSLRPVLMDFSSPHMKMFSEPDFSERGVSIDLLEPLENTLNTPYGPQTHSIEVLSGVWVAFEGPGFSGQHYVLEKGLYGSPEDWGAAHSRISSAIPVILENQENSCHFQIELFSESGFGGTSVLLQDSLPTMPCGFSVHSCRVHAGRFVRSVLESFSGHQCVLEEGFYPDLWTMGFTQPDASVLSLQPTGHELSVPSAVLFERSGLRGRRTVLKSGSVNLQLTHSCSRVSSVLVLGGIWVLYEDHNFRGSQLLLKPGPVPDWPKLSSWLRIGSLRPLMQKQVHFRLRNKEAGLLMSVSGSLDDIKLMRIQVSEETGGAEQIWTYQDGHLQCKCVLDVCVDVSSGVLMSGSRAVLSAEAGKQLWNITSDGIIRSDTRPELVLEVKGGQQFDKHQVILNDLHPDKLNQRWSLEIL</sequence>
<feature type="compositionally biased region" description="Polar residues" evidence="1">
    <location>
        <begin position="1314"/>
        <end position="1340"/>
    </location>
</feature>
<dbReference type="PROSITE" id="PS50231">
    <property type="entry name" value="RICIN_B_LECTIN"/>
    <property type="match status" value="1"/>
</dbReference>